<protein>
    <recommendedName>
        <fullName evidence="6">Chaperonin GroEL</fullName>
        <ecNumber evidence="6">5.6.1.7</ecNumber>
    </recommendedName>
    <alternativeName>
        <fullName evidence="6">60 kDa chaperonin</fullName>
    </alternativeName>
    <alternativeName>
        <fullName evidence="6">Chaperonin-60</fullName>
        <shortName evidence="6">Cpn60</shortName>
    </alternativeName>
</protein>
<evidence type="ECO:0000256" key="5">
    <source>
        <dbReference type="ARBA" id="ARBA00023235"/>
    </source>
</evidence>
<dbReference type="NCBIfam" id="NF009488">
    <property type="entry name" value="PRK12850.1"/>
    <property type="match status" value="1"/>
</dbReference>
<feature type="binding site" evidence="6">
    <location>
        <position position="510"/>
    </location>
    <ligand>
        <name>ATP</name>
        <dbReference type="ChEBI" id="CHEBI:30616"/>
    </ligand>
</feature>
<dbReference type="InterPro" id="IPR001844">
    <property type="entry name" value="Cpn60/GroEL"/>
</dbReference>
<gene>
    <name evidence="6 10" type="primary">groL</name>
    <name evidence="6" type="synonym">groEL</name>
    <name evidence="10" type="ORF">BDB_80630</name>
</gene>
<dbReference type="InterPro" id="IPR027413">
    <property type="entry name" value="GROEL-like_equatorial_sf"/>
</dbReference>
<organism evidence="10">
    <name type="scientific">blood disease bacterium R229</name>
    <dbReference type="NCBI Taxonomy" id="741978"/>
    <lineage>
        <taxon>Bacteria</taxon>
        <taxon>Pseudomonadati</taxon>
        <taxon>Pseudomonadota</taxon>
        <taxon>Betaproteobacteria</taxon>
        <taxon>Burkholderiales</taxon>
        <taxon>Burkholderiaceae</taxon>
        <taxon>Ralstonia</taxon>
        <taxon>Ralstonia solanacearum species complex</taxon>
    </lineage>
</organism>
<dbReference type="GO" id="GO:0005737">
    <property type="term" value="C:cytoplasm"/>
    <property type="evidence" value="ECO:0007669"/>
    <property type="project" value="UniProtKB-SubCell"/>
</dbReference>
<evidence type="ECO:0000256" key="9">
    <source>
        <dbReference type="SAM" id="Coils"/>
    </source>
</evidence>
<dbReference type="CDD" id="cd03344">
    <property type="entry name" value="GroEL"/>
    <property type="match status" value="1"/>
</dbReference>
<keyword evidence="4 6" id="KW-0143">Chaperone</keyword>
<dbReference type="Pfam" id="PF00118">
    <property type="entry name" value="Cpn60_TCP1"/>
    <property type="match status" value="1"/>
</dbReference>
<feature type="binding site" evidence="6">
    <location>
        <position position="66"/>
    </location>
    <ligand>
        <name>ATP</name>
        <dbReference type="ChEBI" id="CHEBI:30616"/>
    </ligand>
</feature>
<dbReference type="InterPro" id="IPR027410">
    <property type="entry name" value="TCP-1-like_intermed_sf"/>
</dbReference>
<keyword evidence="9" id="KW-0175">Coiled coil</keyword>
<dbReference type="SUPFAM" id="SSF54849">
    <property type="entry name" value="GroEL-intermediate domain like"/>
    <property type="match status" value="1"/>
</dbReference>
<dbReference type="GO" id="GO:0051082">
    <property type="term" value="F:unfolded protein binding"/>
    <property type="evidence" value="ECO:0007669"/>
    <property type="project" value="UniProtKB-UniRule"/>
</dbReference>
<feature type="binding site" evidence="6">
    <location>
        <begin position="45"/>
        <end position="48"/>
    </location>
    <ligand>
        <name>ATP</name>
        <dbReference type="ChEBI" id="CHEBI:30616"/>
    </ligand>
</feature>
<dbReference type="PROSITE" id="PS00296">
    <property type="entry name" value="CHAPERONINS_CPN60"/>
    <property type="match status" value="1"/>
</dbReference>
<keyword evidence="5 6" id="KW-0413">Isomerase</keyword>
<dbReference type="HAMAP" id="MF_00600">
    <property type="entry name" value="CH60"/>
    <property type="match status" value="1"/>
</dbReference>
<dbReference type="AlphaFoldDB" id="G2ZMB9"/>
<evidence type="ECO:0000256" key="8">
    <source>
        <dbReference type="RuleBase" id="RU000419"/>
    </source>
</evidence>
<dbReference type="GO" id="GO:0140662">
    <property type="term" value="F:ATP-dependent protein folding chaperone"/>
    <property type="evidence" value="ECO:0007669"/>
    <property type="project" value="InterPro"/>
</dbReference>
<dbReference type="EC" id="5.6.1.7" evidence="6"/>
<dbReference type="Gene3D" id="1.10.560.10">
    <property type="entry name" value="GroEL-like equatorial domain"/>
    <property type="match status" value="1"/>
</dbReference>
<dbReference type="Gene3D" id="3.50.7.10">
    <property type="entry name" value="GroEL"/>
    <property type="match status" value="1"/>
</dbReference>
<comment type="similarity">
    <text evidence="1 6 7">Belongs to the chaperonin (HSP60) family.</text>
</comment>
<dbReference type="NCBIfam" id="TIGR02348">
    <property type="entry name" value="GroEL"/>
    <property type="match status" value="1"/>
</dbReference>
<dbReference type="InterPro" id="IPR002423">
    <property type="entry name" value="Cpn60/GroEL/TCP-1"/>
</dbReference>
<evidence type="ECO:0000256" key="4">
    <source>
        <dbReference type="ARBA" id="ARBA00023186"/>
    </source>
</evidence>
<feature type="coiled-coil region" evidence="9">
    <location>
        <begin position="354"/>
        <end position="381"/>
    </location>
</feature>
<dbReference type="GO" id="GO:0042026">
    <property type="term" value="P:protein refolding"/>
    <property type="evidence" value="ECO:0007669"/>
    <property type="project" value="UniProtKB-UniRule"/>
</dbReference>
<dbReference type="NCBIfam" id="NF000592">
    <property type="entry name" value="PRK00013.1"/>
    <property type="match status" value="1"/>
</dbReference>
<dbReference type="PRINTS" id="PR00298">
    <property type="entry name" value="CHAPERONIN60"/>
</dbReference>
<dbReference type="GO" id="GO:0005524">
    <property type="term" value="F:ATP binding"/>
    <property type="evidence" value="ECO:0007669"/>
    <property type="project" value="UniProtKB-UniRule"/>
</dbReference>
<keyword evidence="6" id="KW-0963">Cytoplasm</keyword>
<dbReference type="SUPFAM" id="SSF48592">
    <property type="entry name" value="GroEL equatorial domain-like"/>
    <property type="match status" value="1"/>
</dbReference>
<dbReference type="InterPro" id="IPR018370">
    <property type="entry name" value="Chaperonin_Cpn60_CS"/>
</dbReference>
<evidence type="ECO:0000256" key="1">
    <source>
        <dbReference type="ARBA" id="ARBA00006607"/>
    </source>
</evidence>
<dbReference type="Gene3D" id="3.30.260.10">
    <property type="entry name" value="TCP-1-like chaperonin intermediate domain"/>
    <property type="match status" value="1"/>
</dbReference>
<keyword evidence="3 6" id="KW-0067">ATP-binding</keyword>
<evidence type="ECO:0000256" key="3">
    <source>
        <dbReference type="ARBA" id="ARBA00022840"/>
    </source>
</evidence>
<feature type="binding site" evidence="6">
    <location>
        <position position="430"/>
    </location>
    <ligand>
        <name>ATP</name>
        <dbReference type="ChEBI" id="CHEBI:30616"/>
    </ligand>
</feature>
<evidence type="ECO:0000256" key="6">
    <source>
        <dbReference type="HAMAP-Rule" id="MF_00600"/>
    </source>
</evidence>
<dbReference type="GO" id="GO:0016853">
    <property type="term" value="F:isomerase activity"/>
    <property type="evidence" value="ECO:0007669"/>
    <property type="project" value="UniProtKB-KW"/>
</dbReference>
<dbReference type="FunFam" id="1.10.560.10:FF:000001">
    <property type="entry name" value="60 kDa chaperonin"/>
    <property type="match status" value="1"/>
</dbReference>
<feature type="binding site" evidence="6">
    <location>
        <begin position="102"/>
        <end position="106"/>
    </location>
    <ligand>
        <name>ATP</name>
        <dbReference type="ChEBI" id="CHEBI:30616"/>
    </ligand>
</feature>
<comment type="function">
    <text evidence="6 8">Together with its co-chaperonin GroES, plays an essential role in assisting protein folding. The GroEL-GroES system forms a nano-cage that allows encapsulation of the non-native substrate proteins and provides a physical environment optimized to promote and accelerate protein folding.</text>
</comment>
<name>G2ZMB9_9RALS</name>
<dbReference type="NCBIfam" id="NF009487">
    <property type="entry name" value="PRK12849.1"/>
    <property type="match status" value="1"/>
</dbReference>
<dbReference type="InterPro" id="IPR027409">
    <property type="entry name" value="GroEL-like_apical_dom_sf"/>
</dbReference>
<evidence type="ECO:0000256" key="7">
    <source>
        <dbReference type="RuleBase" id="RU000418"/>
    </source>
</evidence>
<dbReference type="SUPFAM" id="SSF52029">
    <property type="entry name" value="GroEL apical domain-like"/>
    <property type="match status" value="1"/>
</dbReference>
<evidence type="ECO:0000313" key="10">
    <source>
        <dbReference type="EMBL" id="CCA80236.1"/>
    </source>
</evidence>
<comment type="subunit">
    <text evidence="6 8">Forms a cylinder of 14 subunits composed of two heptameric rings stacked back-to-back. Interacts with the co-chaperonin GroES.</text>
</comment>
<comment type="subcellular location">
    <subcellularLocation>
        <location evidence="6">Cytoplasm</location>
    </subcellularLocation>
</comment>
<evidence type="ECO:0000256" key="2">
    <source>
        <dbReference type="ARBA" id="ARBA00022741"/>
    </source>
</evidence>
<reference evidence="10" key="1">
    <citation type="journal article" date="2011" name="PLoS ONE">
        <title>Ralstonia syzygii, the Blood Disease Bacterium and some Asian R. solanacearum strains form a single genomic species despite divergent lifestyles.</title>
        <authorList>
            <person name="Remenant B."/>
            <person name="de Cambiaire J.C."/>
            <person name="Cellier G."/>
            <person name="Jacobs J.M."/>
            <person name="Mangenot S."/>
            <person name="Barbe V."/>
            <person name="Lajus A."/>
            <person name="Vallenet D."/>
            <person name="Medigue C."/>
            <person name="Fegan M."/>
            <person name="Allen C."/>
            <person name="Prior P."/>
        </authorList>
    </citation>
    <scope>NUCLEOTIDE SEQUENCE</scope>
    <source>
        <strain evidence="10">R229</strain>
    </source>
</reference>
<dbReference type="FunFam" id="3.50.7.10:FF:000001">
    <property type="entry name" value="60 kDa chaperonin"/>
    <property type="match status" value="1"/>
</dbReference>
<feature type="binding site" evidence="6">
    <location>
        <begin position="494"/>
        <end position="496"/>
    </location>
    <ligand>
        <name>ATP</name>
        <dbReference type="ChEBI" id="CHEBI:30616"/>
    </ligand>
</feature>
<dbReference type="NCBIfam" id="NF009489">
    <property type="entry name" value="PRK12851.1"/>
    <property type="match status" value="1"/>
</dbReference>
<accession>G2ZMB9</accession>
<dbReference type="EMBL" id="FR854064">
    <property type="protein sequence ID" value="CCA80236.1"/>
    <property type="molecule type" value="Genomic_DNA"/>
</dbReference>
<sequence length="559" mass="58923">MRGLRGQHPKYSEILMAAKDVVFGDAARAKMVEGVNILANAVKVTLGPKGRNVVLERSFGGPTVTKDGVSVAKEIELKDKLQNMGAQMVKEVASKTSDNAGDGTTTATVLAQSIVREGMKYVAAGMNPMDLKRGIDKAVAAAVEELKKISKPTTTSKEIAQVGAISANSDESIGQRIAEAMDKVGKEGVITVEDGKSLADELDVVEGMQFDRGYLSPYFINNPEKQVVQLDNPFVLLFDKKISNIRDLLPVLEQVAKSGRPLLIIAEDVEGEALATLVVNNIRGILKTAAVKAPGFGDRRKAMLEDIAILTGGQVIAEEVGLTLEKATLQDLGQAKRVEIGKENTTIIDGAGDARNIEARVKQVRAQIEEATSDYDREKLQERVAKLAGGVAVIKVGAATEVEMKEKKARVEDALHATRAAVEEGIVAGGGVALLRARAAVSSLKGANADQDAGIKIVLRAMEEPLRQIVANAGDEASVVVAKVIEGNGNYGYNAATGEYGDLVEMGVLDPTKVTRTALQNAASVASLMLTTDAAVAELPKDDAAPAMPGGMGGMDGMM</sequence>
<reference evidence="10" key="2">
    <citation type="submission" date="2011-04" db="EMBL/GenBank/DDBJ databases">
        <authorList>
            <person name="Genoscope - CEA"/>
        </authorList>
    </citation>
    <scope>NUCLEOTIDE SEQUENCE</scope>
    <source>
        <strain evidence="10">R229</strain>
    </source>
</reference>
<dbReference type="PANTHER" id="PTHR45633">
    <property type="entry name" value="60 KDA HEAT SHOCK PROTEIN, MITOCHONDRIAL"/>
    <property type="match status" value="1"/>
</dbReference>
<proteinExistence type="inferred from homology"/>
<keyword evidence="2 6" id="KW-0547">Nucleotide-binding</keyword>